<dbReference type="AlphaFoldDB" id="A0A4Z2ILY9"/>
<keyword evidence="2" id="KW-1185">Reference proteome</keyword>
<dbReference type="EMBL" id="SRLO01000076">
    <property type="protein sequence ID" value="TNN78173.1"/>
    <property type="molecule type" value="Genomic_DNA"/>
</dbReference>
<gene>
    <name evidence="1" type="ORF">EYF80_011678</name>
</gene>
<accession>A0A4Z2ILY9</accession>
<sequence length="94" mass="10038">MQGRQVGHGDGGDGGERLCKTTHSIPDVATAHKLKTTEPRLTLRKVSRDPFSMNSVMIITGLPAEAHDKAAVIGAALQGGETATYHGYWDDSYS</sequence>
<evidence type="ECO:0000313" key="2">
    <source>
        <dbReference type="Proteomes" id="UP000314294"/>
    </source>
</evidence>
<comment type="caution">
    <text evidence="1">The sequence shown here is derived from an EMBL/GenBank/DDBJ whole genome shotgun (WGS) entry which is preliminary data.</text>
</comment>
<dbReference type="Proteomes" id="UP000314294">
    <property type="component" value="Unassembled WGS sequence"/>
</dbReference>
<protein>
    <submittedName>
        <fullName evidence="1">Uncharacterized protein</fullName>
    </submittedName>
</protein>
<reference evidence="1 2" key="1">
    <citation type="submission" date="2019-03" db="EMBL/GenBank/DDBJ databases">
        <title>First draft genome of Liparis tanakae, snailfish: a comprehensive survey of snailfish specific genes.</title>
        <authorList>
            <person name="Kim W."/>
            <person name="Song I."/>
            <person name="Jeong J.-H."/>
            <person name="Kim D."/>
            <person name="Kim S."/>
            <person name="Ryu S."/>
            <person name="Song J.Y."/>
            <person name="Lee S.K."/>
        </authorList>
    </citation>
    <scope>NUCLEOTIDE SEQUENCE [LARGE SCALE GENOMIC DNA]</scope>
    <source>
        <tissue evidence="1">Muscle</tissue>
    </source>
</reference>
<organism evidence="1 2">
    <name type="scientific">Liparis tanakae</name>
    <name type="common">Tanaka's snailfish</name>
    <dbReference type="NCBI Taxonomy" id="230148"/>
    <lineage>
        <taxon>Eukaryota</taxon>
        <taxon>Metazoa</taxon>
        <taxon>Chordata</taxon>
        <taxon>Craniata</taxon>
        <taxon>Vertebrata</taxon>
        <taxon>Euteleostomi</taxon>
        <taxon>Actinopterygii</taxon>
        <taxon>Neopterygii</taxon>
        <taxon>Teleostei</taxon>
        <taxon>Neoteleostei</taxon>
        <taxon>Acanthomorphata</taxon>
        <taxon>Eupercaria</taxon>
        <taxon>Perciformes</taxon>
        <taxon>Cottioidei</taxon>
        <taxon>Cottales</taxon>
        <taxon>Liparidae</taxon>
        <taxon>Liparis</taxon>
    </lineage>
</organism>
<name>A0A4Z2ILY9_9TELE</name>
<proteinExistence type="predicted"/>
<evidence type="ECO:0000313" key="1">
    <source>
        <dbReference type="EMBL" id="TNN78173.1"/>
    </source>
</evidence>